<feature type="signal peptide" evidence="2">
    <location>
        <begin position="1"/>
        <end position="27"/>
    </location>
</feature>
<proteinExistence type="predicted"/>
<dbReference type="GO" id="GO:0036038">
    <property type="term" value="C:MKS complex"/>
    <property type="evidence" value="ECO:0007669"/>
    <property type="project" value="InterPro"/>
</dbReference>
<dbReference type="Pfam" id="PF09773">
    <property type="entry name" value="Meckelin"/>
    <property type="match status" value="1"/>
</dbReference>
<dbReference type="GO" id="GO:0035869">
    <property type="term" value="C:ciliary transition zone"/>
    <property type="evidence" value="ECO:0000318"/>
    <property type="project" value="GO_Central"/>
</dbReference>
<dbReference type="OMA" id="FDLESWM"/>
<feature type="transmembrane region" description="Helical" evidence="1">
    <location>
        <begin position="583"/>
        <end position="613"/>
    </location>
</feature>
<dbReference type="AlphaFoldDB" id="W5LXJ9"/>
<evidence type="ECO:0000256" key="2">
    <source>
        <dbReference type="SAM" id="SignalP"/>
    </source>
</evidence>
<dbReference type="GeneTree" id="ENSGT00390000010606"/>
<feature type="transmembrane region" description="Helical" evidence="1">
    <location>
        <begin position="495"/>
        <end position="513"/>
    </location>
</feature>
<keyword evidence="1" id="KW-0472">Membrane</keyword>
<reference evidence="3" key="2">
    <citation type="submission" date="2025-08" db="UniProtKB">
        <authorList>
            <consortium name="Ensembl"/>
        </authorList>
    </citation>
    <scope>IDENTIFICATION</scope>
</reference>
<name>W5LXJ9_LEPOC</name>
<dbReference type="Proteomes" id="UP000018468">
    <property type="component" value="Linkage group LG23"/>
</dbReference>
<feature type="transmembrane region" description="Helical" evidence="1">
    <location>
        <begin position="704"/>
        <end position="729"/>
    </location>
</feature>
<protein>
    <recommendedName>
        <fullName evidence="5">Transmembrane protein 67</fullName>
    </recommendedName>
</protein>
<evidence type="ECO:0000256" key="1">
    <source>
        <dbReference type="SAM" id="Phobius"/>
    </source>
</evidence>
<dbReference type="InParanoid" id="W5LXJ9"/>
<dbReference type="PANTHER" id="PTHR21274">
    <property type="entry name" value="MECKELIN"/>
    <property type="match status" value="1"/>
</dbReference>
<sequence length="969" mass="108022">IVLFSLVVFQRILLIMCSSSSMSGVSGTVRLRAFPVCCVSQNDDTSFPFVEPKSCSLTEFFNSASLQCNACGPNQSRSPSGLQCVCNPGFTVRDLGSPAVQCSFCGEILTGVVSLDRRRCLQCIDGNENCSCRAGQTQATQTKRGSNFPTLTNQSCAFRCTVIIFPHIFRCVLCQETFYAVAQSCTCPGGNLAGGLCFNDTQSADVGGIKLPNSFWYTTYLDSSFLSCTIYNNLTACQLLTNMVILNPELLNFKAYILYEKAASLPVPPPYLPQLFYSSDPAVSLGQRAPQGLVFQRNTKISFKIARYDASGHFLGWQDVTGGTLQLCPDTQKRLDAAYQFGTTYQQSCSVQVSELLLRFPEPLFYELFLQYQDSQGVQRVWPVPVRNLNLERNSPVLNKAASSQMLSFSLKFFLVDGLAGRPQSLTEQPQYVTYLSSLVLSVYLPTSNPGQIPPFQLAVEYSRVSDATNSPAQESEILFAVTYSMNEASMKRSTTVALGVLGSISVFLALLETSSWSRRAGEQYITMTTVVKFIAFLIGNLANTFFLVTFGTGIYWLIAFKGQRGTVGVALPSAGGMVETDFIIYLSLAFAFKALQLIHVLVVQVTISIFFIDWEKPAHTGQTAGSAVGRKQSQAPSVSAWRTFFVANEWNEIQVVRKLSPLLQLFAVLLVLQVIGVENIAARDLNLDLQPGATNYQAPWSPILQYGITAAVWLGVGLVQVLFFVVIYEHFVEDKIRQFVDLCAVSNVSVFILMHRCYGFYIHGRSVHGRADIGIEAMHANLRREEENLCALRGLEANSDVQTFEFLLTEKVRYQLDRIILPLTEAAGARLRSAAEGTLVQTMKAYHNMNWFLSSFFEHVHKDMDYIVKDKLFLEKIMNYEFQQPVEKSIFYNDPDGIVFSKVLYYSSELILLLFDTLLFCIISLGSQNAVLAAILTYVIQQVLEFLRYYISRRNLSSKTLVDQRFLI</sequence>
<feature type="chain" id="PRO_5004865242" description="Transmembrane protein 67" evidence="2">
    <location>
        <begin position="28"/>
        <end position="969"/>
    </location>
</feature>
<dbReference type="Bgee" id="ENSLOCG00000000764">
    <property type="expression patterns" value="Expressed in mesonephros and 4 other cell types or tissues"/>
</dbReference>
<dbReference type="STRING" id="7918.ENSLOCP00000000856"/>
<feature type="transmembrane region" description="Helical" evidence="1">
    <location>
        <begin position="663"/>
        <end position="684"/>
    </location>
</feature>
<keyword evidence="4" id="KW-1185">Reference proteome</keyword>
<organism evidence="3 4">
    <name type="scientific">Lepisosteus oculatus</name>
    <name type="common">Spotted gar</name>
    <dbReference type="NCBI Taxonomy" id="7918"/>
    <lineage>
        <taxon>Eukaryota</taxon>
        <taxon>Metazoa</taxon>
        <taxon>Chordata</taxon>
        <taxon>Craniata</taxon>
        <taxon>Vertebrata</taxon>
        <taxon>Euteleostomi</taxon>
        <taxon>Actinopterygii</taxon>
        <taxon>Neopterygii</taxon>
        <taxon>Holostei</taxon>
        <taxon>Semionotiformes</taxon>
        <taxon>Lepisosteidae</taxon>
        <taxon>Lepisosteus</taxon>
    </lineage>
</organism>
<reference evidence="4" key="1">
    <citation type="submission" date="2011-12" db="EMBL/GenBank/DDBJ databases">
        <title>The Draft Genome of Lepisosteus oculatus.</title>
        <authorList>
            <consortium name="The Broad Institute Genome Assembly &amp; Analysis Group"/>
            <consortium name="Computational R&amp;D Group"/>
            <consortium name="and Sequencing Platform"/>
            <person name="Di Palma F."/>
            <person name="Alfoldi J."/>
            <person name="Johnson J."/>
            <person name="Berlin A."/>
            <person name="Gnerre S."/>
            <person name="Jaffe D."/>
            <person name="MacCallum I."/>
            <person name="Young S."/>
            <person name="Walker B.J."/>
            <person name="Lander E.S."/>
            <person name="Lindblad-Toh K."/>
        </authorList>
    </citation>
    <scope>NUCLEOTIDE SEQUENCE [LARGE SCALE GENOMIC DNA]</scope>
</reference>
<dbReference type="eggNOG" id="KOG4611">
    <property type="taxonomic scope" value="Eukaryota"/>
</dbReference>
<keyword evidence="2" id="KW-0732">Signal</keyword>
<dbReference type="GO" id="GO:0060271">
    <property type="term" value="P:cilium assembly"/>
    <property type="evidence" value="ECO:0000318"/>
    <property type="project" value="GO_Central"/>
</dbReference>
<dbReference type="PANTHER" id="PTHR21274:SF1">
    <property type="entry name" value="TRANSMEMBRANE PROTEIN 67"/>
    <property type="match status" value="1"/>
</dbReference>
<keyword evidence="1" id="KW-0812">Transmembrane</keyword>
<dbReference type="Ensembl" id="ENSLOCT00000000860.1">
    <property type="protein sequence ID" value="ENSLOCP00000000856.1"/>
    <property type="gene ID" value="ENSLOCG00000000764.1"/>
</dbReference>
<accession>W5LXJ9</accession>
<keyword evidence="1" id="KW-1133">Transmembrane helix</keyword>
<dbReference type="InterPro" id="IPR019170">
    <property type="entry name" value="Meckelin"/>
</dbReference>
<evidence type="ECO:0000313" key="3">
    <source>
        <dbReference type="Ensembl" id="ENSLOCP00000000856.1"/>
    </source>
</evidence>
<feature type="transmembrane region" description="Helical" evidence="1">
    <location>
        <begin position="932"/>
        <end position="952"/>
    </location>
</feature>
<feature type="transmembrane region" description="Helical" evidence="1">
    <location>
        <begin position="904"/>
        <end position="926"/>
    </location>
</feature>
<feature type="transmembrane region" description="Helical" evidence="1">
    <location>
        <begin position="534"/>
        <end position="559"/>
    </location>
</feature>
<evidence type="ECO:0000313" key="4">
    <source>
        <dbReference type="Proteomes" id="UP000018468"/>
    </source>
</evidence>
<dbReference type="HOGENOM" id="CLU_010935_0_0_1"/>
<reference evidence="3" key="3">
    <citation type="submission" date="2025-09" db="UniProtKB">
        <authorList>
            <consortium name="Ensembl"/>
        </authorList>
    </citation>
    <scope>IDENTIFICATION</scope>
</reference>
<evidence type="ECO:0008006" key="5">
    <source>
        <dbReference type="Google" id="ProtNLM"/>
    </source>
</evidence>
<dbReference type="EMBL" id="AHAT01010685">
    <property type="status" value="NOT_ANNOTATED_CDS"/>
    <property type="molecule type" value="Genomic_DNA"/>
</dbReference>